<evidence type="ECO:0000256" key="3">
    <source>
        <dbReference type="ARBA" id="ARBA00022827"/>
    </source>
</evidence>
<comment type="cofactor">
    <cofactor evidence="1">
        <name>FAD</name>
        <dbReference type="ChEBI" id="CHEBI:57692"/>
    </cofactor>
</comment>
<dbReference type="STRING" id="187304.B0E33_07390"/>
<keyword evidence="2" id="KW-0285">Flavoprotein</keyword>
<evidence type="ECO:0000259" key="5">
    <source>
        <dbReference type="Pfam" id="PF22780"/>
    </source>
</evidence>
<evidence type="ECO:0000313" key="7">
    <source>
        <dbReference type="Proteomes" id="UP000048926"/>
    </source>
</evidence>
<evidence type="ECO:0000313" key="6">
    <source>
        <dbReference type="EMBL" id="CTQ44728.1"/>
    </source>
</evidence>
<dbReference type="InterPro" id="IPR022460">
    <property type="entry name" value="Flavoprotein_PP4765"/>
</dbReference>
<dbReference type="InterPro" id="IPR004792">
    <property type="entry name" value="BaiN-like"/>
</dbReference>
<dbReference type="Gene3D" id="2.40.30.10">
    <property type="entry name" value="Translation factors"/>
    <property type="match status" value="1"/>
</dbReference>
<dbReference type="SUPFAM" id="SSF51905">
    <property type="entry name" value="FAD/NAD(P)-binding domain"/>
    <property type="match status" value="1"/>
</dbReference>
<feature type="domain" description="RsdA/BaiN/AoA(So)-like insert" evidence="5">
    <location>
        <begin position="201"/>
        <end position="350"/>
    </location>
</feature>
<keyword evidence="3" id="KW-0274">FAD</keyword>
<accession>A0A0M6Y4W9</accession>
<organism evidence="6 7">
    <name type="scientific">Roseibium aggregatum</name>
    <dbReference type="NCBI Taxonomy" id="187304"/>
    <lineage>
        <taxon>Bacteria</taxon>
        <taxon>Pseudomonadati</taxon>
        <taxon>Pseudomonadota</taxon>
        <taxon>Alphaproteobacteria</taxon>
        <taxon>Hyphomicrobiales</taxon>
        <taxon>Stappiaceae</taxon>
        <taxon>Roseibium</taxon>
    </lineage>
</organism>
<dbReference type="InterPro" id="IPR055178">
    <property type="entry name" value="RsdA/BaiN/AoA(So)-like_dom"/>
</dbReference>
<dbReference type="PANTHER" id="PTHR42887">
    <property type="entry name" value="OS12G0638800 PROTEIN"/>
    <property type="match status" value="1"/>
</dbReference>
<dbReference type="AlphaFoldDB" id="A0A0M6Y4W9"/>
<dbReference type="OrthoDB" id="5288829at2"/>
<dbReference type="SUPFAM" id="SSF160996">
    <property type="entry name" value="HI0933 insert domain-like"/>
    <property type="match status" value="1"/>
</dbReference>
<dbReference type="Proteomes" id="UP000048926">
    <property type="component" value="Unassembled WGS sequence"/>
</dbReference>
<gene>
    <name evidence="6" type="ORF">LAL4801_03174</name>
</gene>
<dbReference type="InterPro" id="IPR036188">
    <property type="entry name" value="FAD/NAD-bd_sf"/>
</dbReference>
<dbReference type="Gene3D" id="3.50.50.60">
    <property type="entry name" value="FAD/NAD(P)-binding domain"/>
    <property type="match status" value="1"/>
</dbReference>
<dbReference type="Pfam" id="PF03486">
    <property type="entry name" value="HI0933_like"/>
    <property type="match status" value="1"/>
</dbReference>
<feature type="domain" description="RsdA/BaiN/AoA(So)-like Rossmann fold-like" evidence="4">
    <location>
        <begin position="3"/>
        <end position="402"/>
    </location>
</feature>
<dbReference type="NCBIfam" id="TIGR00275">
    <property type="entry name" value="aminoacetone oxidase family FAD-binding enzyme"/>
    <property type="match status" value="1"/>
</dbReference>
<reference evidence="7" key="1">
    <citation type="submission" date="2015-07" db="EMBL/GenBank/DDBJ databases">
        <authorList>
            <person name="Rodrigo-Torres Lidia"/>
            <person name="Arahal R.David."/>
        </authorList>
    </citation>
    <scope>NUCLEOTIDE SEQUENCE [LARGE SCALE GENOMIC DNA]</scope>
    <source>
        <strain evidence="7">CECT 4801</strain>
    </source>
</reference>
<dbReference type="PANTHER" id="PTHR42887:SF1">
    <property type="entry name" value="BLR3961 PROTEIN"/>
    <property type="match status" value="1"/>
</dbReference>
<keyword evidence="7" id="KW-1185">Reference proteome</keyword>
<dbReference type="InterPro" id="IPR057661">
    <property type="entry name" value="RsdA/BaiN/AoA(So)_Rossmann"/>
</dbReference>
<dbReference type="NCBIfam" id="TIGR03862">
    <property type="entry name" value="flavo_PP4765"/>
    <property type="match status" value="1"/>
</dbReference>
<evidence type="ECO:0000256" key="2">
    <source>
        <dbReference type="ARBA" id="ARBA00022630"/>
    </source>
</evidence>
<dbReference type="RefSeq" id="WP_055657556.1">
    <property type="nucleotide sequence ID" value="NZ_CXST01000002.1"/>
</dbReference>
<protein>
    <submittedName>
        <fullName evidence="6">Putative glutamate synthase subunit beta</fullName>
    </submittedName>
</protein>
<evidence type="ECO:0000259" key="4">
    <source>
        <dbReference type="Pfam" id="PF03486"/>
    </source>
</evidence>
<dbReference type="Pfam" id="PF22780">
    <property type="entry name" value="HI0933_like_1st"/>
    <property type="match status" value="1"/>
</dbReference>
<proteinExistence type="predicted"/>
<dbReference type="Gene3D" id="1.10.8.260">
    <property type="entry name" value="HI0933 insert domain-like"/>
    <property type="match status" value="1"/>
</dbReference>
<evidence type="ECO:0000256" key="1">
    <source>
        <dbReference type="ARBA" id="ARBA00001974"/>
    </source>
</evidence>
<name>A0A0M6Y4W9_9HYPH</name>
<sequence>MFDVLIAGAGPAGLFAAERLSENGYSVVVIDRMPSPARKFLMAGRGGLNLTHSEDLTAFLERYRQAEPFLAPLIQEFPPERLRRWCEDLGEETFVGSSGRVFPKSMKASPLLRAWLRRLDANGVRLLTRHALCAIEGDGPLQLRTRDETAAEDTAGEGALQSLTARACLLTMGGASWPKLGSNAAWVPMLEERGVRINRFQPANCGFQTGWSDFLKERFAGTPLKRIALSHGGKRVQGEAVLTGQGLEGGAVYALSAEMRETINETGSATLHIDLRPQAGVDELAAKLSRPRGKQSAATFLKKVLRLSPVEMALLREAGDVPSDPESLARCIKAVPVVLDAPYSIDRAISSAGGIALDELDEGMMLKKMPGIFAAGEMLDWEAPTGGYLLQACFATGARAATGIAAFLQSSKGEQTT</sequence>
<dbReference type="InterPro" id="IPR023166">
    <property type="entry name" value="BaiN-like_dom_sf"/>
</dbReference>
<dbReference type="PRINTS" id="PR00411">
    <property type="entry name" value="PNDRDTASEI"/>
</dbReference>
<dbReference type="EMBL" id="CXST01000002">
    <property type="protein sequence ID" value="CTQ44728.1"/>
    <property type="molecule type" value="Genomic_DNA"/>
</dbReference>